<sequence>MNIMGMYSGMDMSMVEQLIQAESSRKVKFTQKKEQYTQSQNAWKDLNTRLDSLYKRLDDVRKTESFNSKTVELTGEENLTVTADEGAATGEYRVQIQQLATQTRLTGDRVPTDSIHSELSFSGDLTLTTGAGSFNVTVEAADSLKSISDKINGQTEETGVKASIVDNRLVLSHNEYGPQDLSVSGTGTLTSDLGLDAATAVQGKSALFTVDGLAIERTTNTIDDVIEGLSFELTNIHEGSEETKISVTEDMDKAAETLEKFVEQYNSTQGYIKTQLDVGDPSAENNKTGKLSGDGTLMRLQSNLRKMMTKQSTSASSVSSLADLGVEISRDGTASFDREKLEEQINSDPNAVSDFFSRTETVPETADANGDIVPATTKKVGFSEDMRSFVDEYISSSLGIIKTRNDTYDRMIRDVDDRISQFEDRLEAKKARYIREFTALDTAMMQAESQLEQMYSQLGMGQE</sequence>
<name>A0A1H7REV1_9LACT</name>
<dbReference type="STRING" id="426703.SAMN04488100_10468"/>
<dbReference type="GO" id="GO:0005576">
    <property type="term" value="C:extracellular region"/>
    <property type="evidence" value="ECO:0007669"/>
    <property type="project" value="UniProtKB-SubCell"/>
</dbReference>
<keyword evidence="3" id="KW-0175">Coiled coil</keyword>
<dbReference type="Pfam" id="PF07195">
    <property type="entry name" value="FliD_C"/>
    <property type="match status" value="1"/>
</dbReference>
<dbReference type="Proteomes" id="UP000321425">
    <property type="component" value="Unassembled WGS sequence"/>
</dbReference>
<evidence type="ECO:0000256" key="1">
    <source>
        <dbReference type="ARBA" id="ARBA00009764"/>
    </source>
</evidence>
<evidence type="ECO:0000259" key="6">
    <source>
        <dbReference type="Pfam" id="PF02465"/>
    </source>
</evidence>
<protein>
    <recommendedName>
        <fullName evidence="5">Flagellar hook-associated protein 2</fullName>
        <shortName evidence="5">HAP2</shortName>
    </recommendedName>
    <alternativeName>
        <fullName evidence="5">Flagellar cap protein</fullName>
    </alternativeName>
</protein>
<evidence type="ECO:0000256" key="4">
    <source>
        <dbReference type="ARBA" id="ARBA00023143"/>
    </source>
</evidence>
<dbReference type="Proteomes" id="UP000198548">
    <property type="component" value="Unassembled WGS sequence"/>
</dbReference>
<comment type="similarity">
    <text evidence="1 5">Belongs to the FliD family.</text>
</comment>
<reference evidence="9 10" key="1">
    <citation type="submission" date="2016-10" db="EMBL/GenBank/DDBJ databases">
        <authorList>
            <person name="de Groot N.N."/>
        </authorList>
    </citation>
    <scope>NUCLEOTIDE SEQUENCE [LARGE SCALE GENOMIC DNA]</scope>
    <source>
        <strain evidence="9 10">DSM 19182</strain>
    </source>
</reference>
<evidence type="ECO:0000313" key="10">
    <source>
        <dbReference type="Proteomes" id="UP000198548"/>
    </source>
</evidence>
<keyword evidence="4 5" id="KW-0975">Bacterial flagellum</keyword>
<dbReference type="GO" id="GO:0009421">
    <property type="term" value="C:bacterial-type flagellum filament cap"/>
    <property type="evidence" value="ECO:0007669"/>
    <property type="project" value="InterPro"/>
</dbReference>
<dbReference type="InterPro" id="IPR003481">
    <property type="entry name" value="FliD_N"/>
</dbReference>
<dbReference type="GO" id="GO:0071973">
    <property type="term" value="P:bacterial-type flagellum-dependent cell motility"/>
    <property type="evidence" value="ECO:0007669"/>
    <property type="project" value="TreeGrafter"/>
</dbReference>
<comment type="function">
    <text evidence="5">Required for morphogenesis and for the elongation of the flagellar filament by facilitating polymerization of the flagellin monomers at the tip of growing filament. Forms a capping structure, which prevents flagellin subunits (transported through the central channel of the flagellum) from leaking out without polymerization at the distal end.</text>
</comment>
<comment type="subcellular location">
    <subcellularLocation>
        <location evidence="5">Secreted</location>
    </subcellularLocation>
    <subcellularLocation>
        <location evidence="5">Bacterial flagellum</location>
    </subcellularLocation>
</comment>
<evidence type="ECO:0000313" key="11">
    <source>
        <dbReference type="Proteomes" id="UP000321425"/>
    </source>
</evidence>
<organism evidence="9 10">
    <name type="scientific">Alkalibacterium putridalgicola</name>
    <dbReference type="NCBI Taxonomy" id="426703"/>
    <lineage>
        <taxon>Bacteria</taxon>
        <taxon>Bacillati</taxon>
        <taxon>Bacillota</taxon>
        <taxon>Bacilli</taxon>
        <taxon>Lactobacillales</taxon>
        <taxon>Carnobacteriaceae</taxon>
        <taxon>Alkalibacterium</taxon>
    </lineage>
</organism>
<dbReference type="InterPro" id="IPR010810">
    <property type="entry name" value="Flagellin_hook_IN_motif"/>
</dbReference>
<evidence type="ECO:0000259" key="7">
    <source>
        <dbReference type="Pfam" id="PF07195"/>
    </source>
</evidence>
<reference evidence="8 11" key="2">
    <citation type="submission" date="2019-07" db="EMBL/GenBank/DDBJ databases">
        <title>Whole genome shotgun sequence of Alkalibacterium putridalgicola NBRC 103243.</title>
        <authorList>
            <person name="Hosoyama A."/>
            <person name="Uohara A."/>
            <person name="Ohji S."/>
            <person name="Ichikawa N."/>
        </authorList>
    </citation>
    <scope>NUCLEOTIDE SEQUENCE [LARGE SCALE GENOMIC DNA]</scope>
    <source>
        <strain evidence="8 11">NBRC 103243</strain>
    </source>
</reference>
<dbReference type="GO" id="GO:0009424">
    <property type="term" value="C:bacterial-type flagellum hook"/>
    <property type="evidence" value="ECO:0007669"/>
    <property type="project" value="UniProtKB-UniRule"/>
</dbReference>
<gene>
    <name evidence="8" type="ORF">APU01nite_08320</name>
    <name evidence="9" type="ORF">SAMN04488100_10468</name>
</gene>
<evidence type="ECO:0000256" key="3">
    <source>
        <dbReference type="ARBA" id="ARBA00023054"/>
    </source>
</evidence>
<keyword evidence="9" id="KW-0282">Flagellum</keyword>
<dbReference type="Pfam" id="PF07196">
    <property type="entry name" value="Flagellin_IN"/>
    <property type="match status" value="1"/>
</dbReference>
<dbReference type="Pfam" id="PF02465">
    <property type="entry name" value="FliD_N"/>
    <property type="match status" value="1"/>
</dbReference>
<accession>A0A1H7REV1</accession>
<dbReference type="EMBL" id="BJUX01000007">
    <property type="protein sequence ID" value="GEK88793.1"/>
    <property type="molecule type" value="Genomic_DNA"/>
</dbReference>
<dbReference type="GO" id="GO:0007155">
    <property type="term" value="P:cell adhesion"/>
    <property type="evidence" value="ECO:0007669"/>
    <property type="project" value="InterPro"/>
</dbReference>
<dbReference type="OrthoDB" id="9776025at2"/>
<dbReference type="PANTHER" id="PTHR30288">
    <property type="entry name" value="FLAGELLAR CAP/ASSEMBLY PROTEIN FLID"/>
    <property type="match status" value="1"/>
</dbReference>
<evidence type="ECO:0000313" key="9">
    <source>
        <dbReference type="EMBL" id="SEL58518.1"/>
    </source>
</evidence>
<dbReference type="EMBL" id="FOBL01000004">
    <property type="protein sequence ID" value="SEL58518.1"/>
    <property type="molecule type" value="Genomic_DNA"/>
</dbReference>
<keyword evidence="11" id="KW-1185">Reference proteome</keyword>
<dbReference type="AlphaFoldDB" id="A0A1H7REV1"/>
<dbReference type="InterPro" id="IPR010809">
    <property type="entry name" value="FliD_C"/>
</dbReference>
<evidence type="ECO:0000256" key="2">
    <source>
        <dbReference type="ARBA" id="ARBA00011255"/>
    </source>
</evidence>
<comment type="subunit">
    <text evidence="2 5">Homopentamer.</text>
</comment>
<feature type="domain" description="Flagellar hook-associated protein 2 N-terminal" evidence="6">
    <location>
        <begin position="8"/>
        <end position="102"/>
    </location>
</feature>
<evidence type="ECO:0000256" key="5">
    <source>
        <dbReference type="RuleBase" id="RU362066"/>
    </source>
</evidence>
<evidence type="ECO:0000313" key="8">
    <source>
        <dbReference type="EMBL" id="GEK88793.1"/>
    </source>
</evidence>
<proteinExistence type="inferred from homology"/>
<keyword evidence="5" id="KW-0964">Secreted</keyword>
<dbReference type="InterPro" id="IPR040026">
    <property type="entry name" value="FliD"/>
</dbReference>
<keyword evidence="9" id="KW-0969">Cilium</keyword>
<dbReference type="PANTHER" id="PTHR30288:SF0">
    <property type="entry name" value="FLAGELLAR HOOK-ASSOCIATED PROTEIN 2"/>
    <property type="match status" value="1"/>
</dbReference>
<dbReference type="RefSeq" id="WP_091486903.1">
    <property type="nucleotide sequence ID" value="NZ_BJUX01000007.1"/>
</dbReference>
<keyword evidence="9" id="KW-0966">Cell projection</keyword>
<dbReference type="Gene3D" id="3.30.70.2120">
    <property type="match status" value="1"/>
</dbReference>
<feature type="domain" description="Flagellar hook-associated protein 2 C-terminal" evidence="7">
    <location>
        <begin position="203"/>
        <end position="447"/>
    </location>
</feature>